<dbReference type="InterPro" id="IPR022385">
    <property type="entry name" value="Rhs_assc_core"/>
</dbReference>
<dbReference type="Gene3D" id="2.180.10.10">
    <property type="entry name" value="RHS repeat-associated core"/>
    <property type="match status" value="1"/>
</dbReference>
<proteinExistence type="predicted"/>
<feature type="domain" description="Novel toxin 10" evidence="1">
    <location>
        <begin position="262"/>
        <end position="440"/>
    </location>
</feature>
<protein>
    <submittedName>
        <fullName evidence="2">Polymorphic toxin type 10 domain-containing protein</fullName>
    </submittedName>
</protein>
<gene>
    <name evidence="2" type="ORF">ACFOET_06655</name>
</gene>
<name>A0ABV7JJK1_9SPHI</name>
<dbReference type="Proteomes" id="UP001595526">
    <property type="component" value="Unassembled WGS sequence"/>
</dbReference>
<dbReference type="RefSeq" id="WP_379020834.1">
    <property type="nucleotide sequence ID" value="NZ_JBHRTA010000018.1"/>
</dbReference>
<dbReference type="InterPro" id="IPR050708">
    <property type="entry name" value="T6SS_VgrG/RHS"/>
</dbReference>
<reference evidence="3" key="1">
    <citation type="journal article" date="2019" name="Int. J. Syst. Evol. Microbiol.">
        <title>The Global Catalogue of Microorganisms (GCM) 10K type strain sequencing project: providing services to taxonomists for standard genome sequencing and annotation.</title>
        <authorList>
            <consortium name="The Broad Institute Genomics Platform"/>
            <consortium name="The Broad Institute Genome Sequencing Center for Infectious Disease"/>
            <person name="Wu L."/>
            <person name="Ma J."/>
        </authorList>
    </citation>
    <scope>NUCLEOTIDE SEQUENCE [LARGE SCALE GENOMIC DNA]</scope>
    <source>
        <strain evidence="3">KCTC 52416</strain>
    </source>
</reference>
<dbReference type="NCBIfam" id="TIGR03696">
    <property type="entry name" value="Rhs_assc_core"/>
    <property type="match status" value="1"/>
</dbReference>
<organism evidence="2 3">
    <name type="scientific">Parapedobacter deserti</name>
    <dbReference type="NCBI Taxonomy" id="1912957"/>
    <lineage>
        <taxon>Bacteria</taxon>
        <taxon>Pseudomonadati</taxon>
        <taxon>Bacteroidota</taxon>
        <taxon>Sphingobacteriia</taxon>
        <taxon>Sphingobacteriales</taxon>
        <taxon>Sphingobacteriaceae</taxon>
        <taxon>Parapedobacter</taxon>
    </lineage>
</organism>
<comment type="caution">
    <text evidence="2">The sequence shown here is derived from an EMBL/GenBank/DDBJ whole genome shotgun (WGS) entry which is preliminary data.</text>
</comment>
<accession>A0ABV7JJK1</accession>
<evidence type="ECO:0000259" key="1">
    <source>
        <dbReference type="Pfam" id="PF15520"/>
    </source>
</evidence>
<dbReference type="EMBL" id="JBHRTA010000018">
    <property type="protein sequence ID" value="MFC3197287.1"/>
    <property type="molecule type" value="Genomic_DNA"/>
</dbReference>
<keyword evidence="3" id="KW-1185">Reference proteome</keyword>
<dbReference type="PANTHER" id="PTHR32305">
    <property type="match status" value="1"/>
</dbReference>
<dbReference type="InterPro" id="IPR029122">
    <property type="entry name" value="Ntox10"/>
</dbReference>
<evidence type="ECO:0000313" key="3">
    <source>
        <dbReference type="Proteomes" id="UP001595526"/>
    </source>
</evidence>
<sequence>MQTVTGGSASYQYDANGNMTLDGRVNRSVTYNELNLPRAVGGTSATYTYDATGRKLRSVVGGITTDYIDGIEWEGSALNAIHMEEGRILPSGIYDYVLRDHLGNTRSGFSSNATGTAKFVGDYRPFGTVYNQGSIPSPKNRYLYNGKELQDGSGYYDYGARFYDPVIGRFGSVDPLSEQMRRHSPYSYGFNNPMRFIDPDGMAPFDWIKDRYGNYLDDTNATDQSTTRQGWTYVGKDLPEGVHRLNILEETGGKLYHKNTGNALASLGNAVFGEGTFTEKKSYDPVTDGFMDEAAATAAGGLAGAGVGKVVSKAAPVVANWFSRGANGVRNPVPSRLARVVPAEVNSGTLGAPGATDVFVTAADDIAGLSASQIANRLTIPNSTSGFRIIEFSTPRIGLSSPINRTNPGFVGFGRTAGGAREFTIPNQVIPNGAIIRIVQ</sequence>
<dbReference type="PANTHER" id="PTHR32305:SF15">
    <property type="entry name" value="PROTEIN RHSA-RELATED"/>
    <property type="match status" value="1"/>
</dbReference>
<dbReference type="Pfam" id="PF15520">
    <property type="entry name" value="Ntox10"/>
    <property type="match status" value="1"/>
</dbReference>
<evidence type="ECO:0000313" key="2">
    <source>
        <dbReference type="EMBL" id="MFC3197287.1"/>
    </source>
</evidence>